<dbReference type="PANTHER" id="PTHR33280">
    <property type="entry name" value="50S RIBOSOMAL PROTEIN L31, CHLOROPLASTIC"/>
    <property type="match status" value="1"/>
</dbReference>
<sequence length="98" mass="11133">MKQNIHPQYHPNAKVTCVCGAEYNIGSTLKEIELEVCANCHPFYTGKGKLVDTAGRVDRFRERAAAQEKIAQMRGSKKTRKTKDVVRKERRAKRVESA</sequence>
<protein>
    <recommendedName>
        <fullName evidence="6 7">Large ribosomal subunit protein bL31</fullName>
    </recommendedName>
</protein>
<comment type="similarity">
    <text evidence="1 7">Belongs to the bacterial ribosomal protein bL31 family. Type A subfamily.</text>
</comment>
<dbReference type="Proteomes" id="UP000177629">
    <property type="component" value="Unassembled WGS sequence"/>
</dbReference>
<gene>
    <name evidence="7" type="primary">rpmE</name>
    <name evidence="9" type="ORF">A2806_00705</name>
</gene>
<feature type="binding site" evidence="7">
    <location>
        <position position="37"/>
    </location>
    <ligand>
        <name>Zn(2+)</name>
        <dbReference type="ChEBI" id="CHEBI:29105"/>
    </ligand>
</feature>
<keyword evidence="3 7" id="KW-0694">RNA-binding</keyword>
<feature type="binding site" evidence="7">
    <location>
        <position position="19"/>
    </location>
    <ligand>
        <name>Zn(2+)</name>
        <dbReference type="ChEBI" id="CHEBI:29105"/>
    </ligand>
</feature>
<evidence type="ECO:0000256" key="7">
    <source>
        <dbReference type="HAMAP-Rule" id="MF_00501"/>
    </source>
</evidence>
<dbReference type="GO" id="GO:1990904">
    <property type="term" value="C:ribonucleoprotein complex"/>
    <property type="evidence" value="ECO:0007669"/>
    <property type="project" value="UniProtKB-KW"/>
</dbReference>
<evidence type="ECO:0000256" key="1">
    <source>
        <dbReference type="ARBA" id="ARBA00009296"/>
    </source>
</evidence>
<evidence type="ECO:0000256" key="5">
    <source>
        <dbReference type="ARBA" id="ARBA00023274"/>
    </source>
</evidence>
<dbReference type="Pfam" id="PF01197">
    <property type="entry name" value="Ribosomal_L31"/>
    <property type="match status" value="1"/>
</dbReference>
<evidence type="ECO:0000256" key="4">
    <source>
        <dbReference type="ARBA" id="ARBA00022980"/>
    </source>
</evidence>
<keyword evidence="2 7" id="KW-0699">rRNA-binding</keyword>
<dbReference type="PANTHER" id="PTHR33280:SF6">
    <property type="entry name" value="LARGE RIBOSOMAL SUBUNIT PROTEIN BL31A"/>
    <property type="match status" value="1"/>
</dbReference>
<evidence type="ECO:0000313" key="10">
    <source>
        <dbReference type="Proteomes" id="UP000177629"/>
    </source>
</evidence>
<evidence type="ECO:0000313" key="9">
    <source>
        <dbReference type="EMBL" id="OHA48144.1"/>
    </source>
</evidence>
<dbReference type="GO" id="GO:0019843">
    <property type="term" value="F:rRNA binding"/>
    <property type="evidence" value="ECO:0007669"/>
    <property type="project" value="UniProtKB-KW"/>
</dbReference>
<dbReference type="Gene3D" id="4.10.830.30">
    <property type="entry name" value="Ribosomal protein L31"/>
    <property type="match status" value="1"/>
</dbReference>
<feature type="binding site" evidence="7">
    <location>
        <position position="40"/>
    </location>
    <ligand>
        <name>Zn(2+)</name>
        <dbReference type="ChEBI" id="CHEBI:29105"/>
    </ligand>
</feature>
<evidence type="ECO:0000256" key="2">
    <source>
        <dbReference type="ARBA" id="ARBA00022730"/>
    </source>
</evidence>
<evidence type="ECO:0000256" key="8">
    <source>
        <dbReference type="SAM" id="MobiDB-lite"/>
    </source>
</evidence>
<dbReference type="InterPro" id="IPR042105">
    <property type="entry name" value="Ribosomal_bL31_sf"/>
</dbReference>
<dbReference type="AlphaFoldDB" id="A0A1G2PII7"/>
<comment type="cofactor">
    <cofactor evidence="7">
        <name>Zn(2+)</name>
        <dbReference type="ChEBI" id="CHEBI:29105"/>
    </cofactor>
    <text evidence="7">Binds 1 zinc ion per subunit.</text>
</comment>
<dbReference type="NCBIfam" id="NF000612">
    <property type="entry name" value="PRK00019.1"/>
    <property type="match status" value="1"/>
</dbReference>
<comment type="caution">
    <text evidence="9">The sequence shown here is derived from an EMBL/GenBank/DDBJ whole genome shotgun (WGS) entry which is preliminary data.</text>
</comment>
<dbReference type="GO" id="GO:0046872">
    <property type="term" value="F:metal ion binding"/>
    <property type="evidence" value="ECO:0007669"/>
    <property type="project" value="UniProtKB-KW"/>
</dbReference>
<dbReference type="SUPFAM" id="SSF143800">
    <property type="entry name" value="L28p-like"/>
    <property type="match status" value="1"/>
</dbReference>
<dbReference type="InterPro" id="IPR002150">
    <property type="entry name" value="Ribosomal_bL31"/>
</dbReference>
<keyword evidence="4 7" id="KW-0689">Ribosomal protein</keyword>
<keyword evidence="5 7" id="KW-0687">Ribonucleoprotein</keyword>
<reference evidence="9 10" key="1">
    <citation type="journal article" date="2016" name="Nat. Commun.">
        <title>Thousands of microbial genomes shed light on interconnected biogeochemical processes in an aquifer system.</title>
        <authorList>
            <person name="Anantharaman K."/>
            <person name="Brown C.T."/>
            <person name="Hug L.A."/>
            <person name="Sharon I."/>
            <person name="Castelle C.J."/>
            <person name="Probst A.J."/>
            <person name="Thomas B.C."/>
            <person name="Singh A."/>
            <person name="Wilkins M.J."/>
            <person name="Karaoz U."/>
            <person name="Brodie E.L."/>
            <person name="Williams K.H."/>
            <person name="Hubbard S.S."/>
            <person name="Banfield J.F."/>
        </authorList>
    </citation>
    <scope>NUCLEOTIDE SEQUENCE [LARGE SCALE GENOMIC DNA]</scope>
</reference>
<dbReference type="GO" id="GO:0006412">
    <property type="term" value="P:translation"/>
    <property type="evidence" value="ECO:0007669"/>
    <property type="project" value="UniProtKB-UniRule"/>
</dbReference>
<feature type="binding site" evidence="7">
    <location>
        <position position="17"/>
    </location>
    <ligand>
        <name>Zn(2+)</name>
        <dbReference type="ChEBI" id="CHEBI:29105"/>
    </ligand>
</feature>
<dbReference type="PRINTS" id="PR01249">
    <property type="entry name" value="RIBOSOMALL31"/>
</dbReference>
<dbReference type="InterPro" id="IPR027491">
    <property type="entry name" value="Ribosomal_bL31_A"/>
</dbReference>
<evidence type="ECO:0000256" key="3">
    <source>
        <dbReference type="ARBA" id="ARBA00022884"/>
    </source>
</evidence>
<comment type="function">
    <text evidence="7">Binds the 23S rRNA.</text>
</comment>
<dbReference type="GO" id="GO:0003735">
    <property type="term" value="F:structural constituent of ribosome"/>
    <property type="evidence" value="ECO:0007669"/>
    <property type="project" value="InterPro"/>
</dbReference>
<proteinExistence type="inferred from homology"/>
<organism evidence="9 10">
    <name type="scientific">Candidatus Terrybacteria bacterium RIFCSPHIGHO2_01_FULL_48_17</name>
    <dbReference type="NCBI Taxonomy" id="1802362"/>
    <lineage>
        <taxon>Bacteria</taxon>
        <taxon>Candidatus Terryibacteriota</taxon>
    </lineage>
</organism>
<evidence type="ECO:0000256" key="6">
    <source>
        <dbReference type="ARBA" id="ARBA00035687"/>
    </source>
</evidence>
<dbReference type="GO" id="GO:0005840">
    <property type="term" value="C:ribosome"/>
    <property type="evidence" value="ECO:0007669"/>
    <property type="project" value="UniProtKB-KW"/>
</dbReference>
<comment type="subunit">
    <text evidence="7">Part of the 50S ribosomal subunit.</text>
</comment>
<dbReference type="InterPro" id="IPR034704">
    <property type="entry name" value="Ribosomal_bL28/bL31-like_sf"/>
</dbReference>
<feature type="compositionally biased region" description="Basic residues" evidence="8">
    <location>
        <begin position="88"/>
        <end position="98"/>
    </location>
</feature>
<dbReference type="STRING" id="1802362.A2806_00705"/>
<dbReference type="PROSITE" id="PS01143">
    <property type="entry name" value="RIBOSOMAL_L31"/>
    <property type="match status" value="1"/>
</dbReference>
<dbReference type="EMBL" id="MHSS01000008">
    <property type="protein sequence ID" value="OHA48144.1"/>
    <property type="molecule type" value="Genomic_DNA"/>
</dbReference>
<keyword evidence="7" id="KW-0479">Metal-binding</keyword>
<dbReference type="NCBIfam" id="TIGR00105">
    <property type="entry name" value="L31"/>
    <property type="match status" value="1"/>
</dbReference>
<accession>A0A1G2PII7</accession>
<dbReference type="HAMAP" id="MF_00501">
    <property type="entry name" value="Ribosomal_bL31_1"/>
    <property type="match status" value="1"/>
</dbReference>
<feature type="region of interest" description="Disordered" evidence="8">
    <location>
        <begin position="69"/>
        <end position="98"/>
    </location>
</feature>
<name>A0A1G2PII7_9BACT</name>
<keyword evidence="7" id="KW-0862">Zinc</keyword>